<dbReference type="Proteomes" id="UP000078492">
    <property type="component" value="Unassembled WGS sequence"/>
</dbReference>
<organism evidence="2 3">
    <name type="scientific">Trachymyrmex cornetzi</name>
    <dbReference type="NCBI Taxonomy" id="471704"/>
    <lineage>
        <taxon>Eukaryota</taxon>
        <taxon>Metazoa</taxon>
        <taxon>Ecdysozoa</taxon>
        <taxon>Arthropoda</taxon>
        <taxon>Hexapoda</taxon>
        <taxon>Insecta</taxon>
        <taxon>Pterygota</taxon>
        <taxon>Neoptera</taxon>
        <taxon>Endopterygota</taxon>
        <taxon>Hymenoptera</taxon>
        <taxon>Apocrita</taxon>
        <taxon>Aculeata</taxon>
        <taxon>Formicoidea</taxon>
        <taxon>Formicidae</taxon>
        <taxon>Myrmicinae</taxon>
        <taxon>Trachymyrmex</taxon>
    </lineage>
</organism>
<dbReference type="PANTHER" id="PTHR20843:SF0">
    <property type="entry name" value="PROTEIN AVEUGLE"/>
    <property type="match status" value="1"/>
</dbReference>
<evidence type="ECO:0000259" key="1">
    <source>
        <dbReference type="PROSITE" id="PS50105"/>
    </source>
</evidence>
<sequence length="113" mass="13949">MVEEVVNPSIRTKSKTTRPRPVYLWNVLDVQKWLRRHCSDYYQLYYELFLHHDITGKTLLRINENSLRRIGIDNEQHRMDIWREIIKLHLKTDMLELKDIERRDNMMNLDRNI</sequence>
<dbReference type="EMBL" id="LKEY01022044">
    <property type="protein sequence ID" value="KYN50545.1"/>
    <property type="molecule type" value="Genomic_DNA"/>
</dbReference>
<dbReference type="Gene3D" id="1.10.150.50">
    <property type="entry name" value="Transcription Factor, Ets-1"/>
    <property type="match status" value="1"/>
</dbReference>
<dbReference type="OrthoDB" id="434324at2759"/>
<name>A0A151K350_9HYME</name>
<dbReference type="GO" id="GO:0007169">
    <property type="term" value="P:cell surface receptor protein tyrosine kinase signaling pathway"/>
    <property type="evidence" value="ECO:0007669"/>
    <property type="project" value="TreeGrafter"/>
</dbReference>
<keyword evidence="3" id="KW-1185">Reference proteome</keyword>
<dbReference type="InterPro" id="IPR052268">
    <property type="entry name" value="SAM_domain-containing_protein"/>
</dbReference>
<accession>A0A151K350</accession>
<dbReference type="KEGG" id="tcz:108757372"/>
<gene>
    <name evidence="2" type="ORF">ALC57_02916</name>
</gene>
<protein>
    <submittedName>
        <fullName evidence="2">Protein aveugle</fullName>
    </submittedName>
</protein>
<proteinExistence type="predicted"/>
<dbReference type="InterPro" id="IPR039144">
    <property type="entry name" value="Aveugle-like_SAM_dom"/>
</dbReference>
<dbReference type="SUPFAM" id="SSF47769">
    <property type="entry name" value="SAM/Pointed domain"/>
    <property type="match status" value="1"/>
</dbReference>
<comment type="caution">
    <text evidence="2">The sequence shown here is derived from an EMBL/GenBank/DDBJ whole genome shotgun (WGS) entry which is preliminary data.</text>
</comment>
<dbReference type="GO" id="GO:0009898">
    <property type="term" value="C:cytoplasmic side of plasma membrane"/>
    <property type="evidence" value="ECO:0007669"/>
    <property type="project" value="TreeGrafter"/>
</dbReference>
<dbReference type="CDD" id="cd09510">
    <property type="entry name" value="SAM_aveugle-like"/>
    <property type="match status" value="1"/>
</dbReference>
<dbReference type="InterPro" id="IPR013761">
    <property type="entry name" value="SAM/pointed_sf"/>
</dbReference>
<dbReference type="Pfam" id="PF07647">
    <property type="entry name" value="SAM_2"/>
    <property type="match status" value="1"/>
</dbReference>
<reference evidence="2 3" key="1">
    <citation type="submission" date="2015-09" db="EMBL/GenBank/DDBJ databases">
        <title>Trachymyrmex cornetzi WGS genome.</title>
        <authorList>
            <person name="Nygaard S."/>
            <person name="Hu H."/>
            <person name="Boomsma J."/>
            <person name="Zhang G."/>
        </authorList>
    </citation>
    <scope>NUCLEOTIDE SEQUENCE [LARGE SCALE GENOMIC DNA]</scope>
    <source>
        <strain evidence="2">Tcor2-1</strain>
        <tissue evidence="2">Whole body</tissue>
    </source>
</reference>
<feature type="domain" description="SAM" evidence="1">
    <location>
        <begin position="25"/>
        <end position="91"/>
    </location>
</feature>
<dbReference type="InterPro" id="IPR001660">
    <property type="entry name" value="SAM"/>
</dbReference>
<dbReference type="STRING" id="471704.A0A151K350"/>
<dbReference type="PROSITE" id="PS50105">
    <property type="entry name" value="SAM_DOMAIN"/>
    <property type="match status" value="1"/>
</dbReference>
<dbReference type="PANTHER" id="PTHR20843">
    <property type="entry name" value="STERILE ALPHA MOTIF DOMAIN CONTAINING PROTEIN 10"/>
    <property type="match status" value="1"/>
</dbReference>
<dbReference type="SMART" id="SM00454">
    <property type="entry name" value="SAM"/>
    <property type="match status" value="1"/>
</dbReference>
<evidence type="ECO:0000313" key="3">
    <source>
        <dbReference type="Proteomes" id="UP000078492"/>
    </source>
</evidence>
<dbReference type="AlphaFoldDB" id="A0A151K350"/>
<evidence type="ECO:0000313" key="2">
    <source>
        <dbReference type="EMBL" id="KYN50545.1"/>
    </source>
</evidence>